<comment type="caution">
    <text evidence="1">The sequence shown here is derived from an EMBL/GenBank/DDBJ whole genome shotgun (WGS) entry which is preliminary data.</text>
</comment>
<sequence length="66" mass="7275">MTLVKPIKSDQDHIFEIPNNIKLRPVAYEVSNGPADAIVYTPNPAKPLTAAELEQLGLAQSKKNEF</sequence>
<accession>A0ABW1SL42</accession>
<protein>
    <submittedName>
        <fullName evidence="1">Uncharacterized protein</fullName>
    </submittedName>
</protein>
<reference evidence="2" key="1">
    <citation type="journal article" date="2019" name="Int. J. Syst. Evol. Microbiol.">
        <title>The Global Catalogue of Microorganisms (GCM) 10K type strain sequencing project: providing services to taxonomists for standard genome sequencing and annotation.</title>
        <authorList>
            <consortium name="The Broad Institute Genomics Platform"/>
            <consortium name="The Broad Institute Genome Sequencing Center for Infectious Disease"/>
            <person name="Wu L."/>
            <person name="Ma J."/>
        </authorList>
    </citation>
    <scope>NUCLEOTIDE SEQUENCE [LARGE SCALE GENOMIC DNA]</scope>
    <source>
        <strain evidence="2">CCM 8930</strain>
    </source>
</reference>
<proteinExistence type="predicted"/>
<keyword evidence="2" id="KW-1185">Reference proteome</keyword>
<evidence type="ECO:0000313" key="2">
    <source>
        <dbReference type="Proteomes" id="UP001596171"/>
    </source>
</evidence>
<evidence type="ECO:0000313" key="1">
    <source>
        <dbReference type="EMBL" id="MFC6202139.1"/>
    </source>
</evidence>
<dbReference type="RefSeq" id="WP_137615465.1">
    <property type="nucleotide sequence ID" value="NZ_BJDI01000003.1"/>
</dbReference>
<dbReference type="EMBL" id="JBHSSE010000018">
    <property type="protein sequence ID" value="MFC6202139.1"/>
    <property type="molecule type" value="Genomic_DNA"/>
</dbReference>
<dbReference type="Proteomes" id="UP001596171">
    <property type="component" value="Unassembled WGS sequence"/>
</dbReference>
<organism evidence="1 2">
    <name type="scientific">Lactiplantibacillus nangangensis</name>
    <dbReference type="NCBI Taxonomy" id="2559917"/>
    <lineage>
        <taxon>Bacteria</taxon>
        <taxon>Bacillati</taxon>
        <taxon>Bacillota</taxon>
        <taxon>Bacilli</taxon>
        <taxon>Lactobacillales</taxon>
        <taxon>Lactobacillaceae</taxon>
        <taxon>Lactiplantibacillus</taxon>
    </lineage>
</organism>
<gene>
    <name evidence="1" type="ORF">ACFP1L_09690</name>
</gene>
<name>A0ABW1SL42_9LACO</name>